<proteinExistence type="predicted"/>
<comment type="caution">
    <text evidence="1">The sequence shown here is derived from an EMBL/GenBank/DDBJ whole genome shotgun (WGS) entry which is preliminary data.</text>
</comment>
<dbReference type="Proteomes" id="UP001139981">
    <property type="component" value="Unassembled WGS sequence"/>
</dbReference>
<evidence type="ECO:0000313" key="1">
    <source>
        <dbReference type="EMBL" id="KAJ2897598.1"/>
    </source>
</evidence>
<protein>
    <submittedName>
        <fullName evidence="1">Uncharacterized protein</fullName>
    </submittedName>
</protein>
<name>A0ACC1M5A3_9FUNG</name>
<sequence length="628" mass="65678">MALQRTANMRNAPRVQRAPGGPRGSISNSGMTGLADGGAGAYGSRSNSVSVEPGNVRTNYGRNGSVAGAQAGVRHSISHDGGRLGATSWRSSGPARMAGNGSVGSATQGMVQHGGEATQPEWMADELSYDESQSARKMQDIEEWKRRMKEGVNVVDQQAFAVDEGAARGSRFLRMFSAPNAVDSAQSVPGGPTQGMAGPSAYANGFEQQNHDGDPLSKLFKVFGDKVSVGGASQELPLGMQQPAGPARAFGDPAVEAMMMQMARASFEDGIAPPSSALDSGASRSLSPASVATGQRVKSASPAPINEALRGIVPTSVFRKSVQSSTASSSNRSATPARNLPSWLVELSRGRASPSTEQALITNASLGTHDLVDTLERGFPALNSKPLHLDNQSISSLSVQASVGGLNEANAGSVRRGSIDTQGTDRLADGARTSSQAPTPEVLKGVSGMAPESNPEQMQMQHGMVPPPGMIGMAPQQQQQQQQHMMLPDGTLLPGMVPPMGMMPPHHLPIGFHPNMMYGMMPPPGMFGAMPPPPPPPVNVAMGQISGLPGPTNEHQQMMLMKMMMSDIPPPPPPGMFGAMPPPPHMYSVGMTYQGMPIAVPSSSEAGSAVQSPPSQAFHQQQQFQHPR</sequence>
<evidence type="ECO:0000313" key="2">
    <source>
        <dbReference type="Proteomes" id="UP001139981"/>
    </source>
</evidence>
<organism evidence="1 2">
    <name type="scientific">Coemansia aciculifera</name>
    <dbReference type="NCBI Taxonomy" id="417176"/>
    <lineage>
        <taxon>Eukaryota</taxon>
        <taxon>Fungi</taxon>
        <taxon>Fungi incertae sedis</taxon>
        <taxon>Zoopagomycota</taxon>
        <taxon>Kickxellomycotina</taxon>
        <taxon>Kickxellomycetes</taxon>
        <taxon>Kickxellales</taxon>
        <taxon>Kickxellaceae</taxon>
        <taxon>Coemansia</taxon>
    </lineage>
</organism>
<gene>
    <name evidence="1" type="ORF">IWW38_001668</name>
</gene>
<dbReference type="EMBL" id="JANBVB010000107">
    <property type="protein sequence ID" value="KAJ2897598.1"/>
    <property type="molecule type" value="Genomic_DNA"/>
</dbReference>
<keyword evidence="2" id="KW-1185">Reference proteome</keyword>
<reference evidence="1" key="1">
    <citation type="submission" date="2022-07" db="EMBL/GenBank/DDBJ databases">
        <title>Phylogenomic reconstructions and comparative analyses of Kickxellomycotina fungi.</title>
        <authorList>
            <person name="Reynolds N.K."/>
            <person name="Stajich J.E."/>
            <person name="Barry K."/>
            <person name="Grigoriev I.V."/>
            <person name="Crous P."/>
            <person name="Smith M.E."/>
        </authorList>
    </citation>
    <scope>NUCLEOTIDE SEQUENCE</scope>
    <source>
        <strain evidence="1">CBS 190363</strain>
    </source>
</reference>
<accession>A0ACC1M5A3</accession>